<proteinExistence type="predicted"/>
<dbReference type="InterPro" id="IPR006528">
    <property type="entry name" value="Phage_head_morphogenesis_dom"/>
</dbReference>
<evidence type="ECO:0000256" key="2">
    <source>
        <dbReference type="SAM" id="Phobius"/>
    </source>
</evidence>
<keyword evidence="2" id="KW-1133">Transmembrane helix</keyword>
<dbReference type="Pfam" id="PF04233">
    <property type="entry name" value="Phage_Mu_F"/>
    <property type="match status" value="1"/>
</dbReference>
<name>A0AAF0GN57_LATSK</name>
<accession>A0AAF0GN57</accession>
<gene>
    <name evidence="4" type="ORF">QBD03_07330</name>
</gene>
<dbReference type="NCBIfam" id="TIGR01641">
    <property type="entry name" value="phageSPP1_gp7"/>
    <property type="match status" value="1"/>
</dbReference>
<evidence type="ECO:0000313" key="4">
    <source>
        <dbReference type="EMBL" id="WGI18563.1"/>
    </source>
</evidence>
<keyword evidence="2" id="KW-0472">Membrane</keyword>
<dbReference type="EMBL" id="CP122959">
    <property type="protein sequence ID" value="WGI18563.1"/>
    <property type="molecule type" value="Genomic_DNA"/>
</dbReference>
<reference evidence="4" key="1">
    <citation type="submission" date="2023-04" db="EMBL/GenBank/DDBJ databases">
        <title>Novel strain of Lactilactobacillus sakei and use thereof.</title>
        <authorList>
            <person name="Kim S.Y."/>
        </authorList>
    </citation>
    <scope>NUCLEOTIDE SEQUENCE</scope>
    <source>
        <strain evidence="4">HUP1</strain>
    </source>
</reference>
<keyword evidence="2" id="KW-0812">Transmembrane</keyword>
<keyword evidence="1" id="KW-0175">Coiled coil</keyword>
<dbReference type="AlphaFoldDB" id="A0AAF0GN57"/>
<evidence type="ECO:0000259" key="3">
    <source>
        <dbReference type="Pfam" id="PF04233"/>
    </source>
</evidence>
<dbReference type="RefSeq" id="WP_280102629.1">
    <property type="nucleotide sequence ID" value="NZ_CP122959.1"/>
</dbReference>
<evidence type="ECO:0000313" key="5">
    <source>
        <dbReference type="Proteomes" id="UP001179858"/>
    </source>
</evidence>
<feature type="domain" description="Phage head morphogenesis" evidence="3">
    <location>
        <begin position="178"/>
        <end position="260"/>
    </location>
</feature>
<dbReference type="Proteomes" id="UP001179858">
    <property type="component" value="Chromosome"/>
</dbReference>
<feature type="coiled-coil region" evidence="1">
    <location>
        <begin position="8"/>
        <end position="35"/>
    </location>
</feature>
<sequence>MKTPQQLMKEYADKQAKADKNNKQIKKDLKKAMDELLIFWYEFNEDFDEYTKADDARIPNRQLKAKLDKLAAQNSVKRKPVANNDDLIMYAVYIVASVAAIKVVGYVSDALSQELANMIKLGKKMYGVKGKSDVDDFLKMAFDGVNWSDRIWSNMDALRADLIKIMKQALLTHQNPITQTKYIRDKFDVARYQAERILRTESSRIMAKQGITNAHNAGFKKVVWVANSAACRICKSEDGNEYTLKEAEGKLPAHPNCRCSWAAVM</sequence>
<feature type="transmembrane region" description="Helical" evidence="2">
    <location>
        <begin position="87"/>
        <end position="107"/>
    </location>
</feature>
<organism evidence="4 5">
    <name type="scientific">Latilactobacillus sakei</name>
    <name type="common">Lactobacillus sakei</name>
    <dbReference type="NCBI Taxonomy" id="1599"/>
    <lineage>
        <taxon>Bacteria</taxon>
        <taxon>Bacillati</taxon>
        <taxon>Bacillota</taxon>
        <taxon>Bacilli</taxon>
        <taxon>Lactobacillales</taxon>
        <taxon>Lactobacillaceae</taxon>
        <taxon>Latilactobacillus</taxon>
    </lineage>
</organism>
<protein>
    <submittedName>
        <fullName evidence="4">Minor capsid protein</fullName>
    </submittedName>
</protein>
<evidence type="ECO:0000256" key="1">
    <source>
        <dbReference type="SAM" id="Coils"/>
    </source>
</evidence>